<dbReference type="PROSITE" id="PS51005">
    <property type="entry name" value="NAC"/>
    <property type="match status" value="1"/>
</dbReference>
<dbReference type="Pfam" id="PF02365">
    <property type="entry name" value="NAM"/>
    <property type="match status" value="1"/>
</dbReference>
<organism evidence="9">
    <name type="scientific">Physcomitrium patens</name>
    <name type="common">Spreading-leaved earth moss</name>
    <name type="synonym">Physcomitrella patens</name>
    <dbReference type="NCBI Taxonomy" id="3218"/>
    <lineage>
        <taxon>Eukaryota</taxon>
        <taxon>Viridiplantae</taxon>
        <taxon>Streptophyta</taxon>
        <taxon>Embryophyta</taxon>
        <taxon>Bryophyta</taxon>
        <taxon>Bryophytina</taxon>
        <taxon>Bryopsida</taxon>
        <taxon>Funariidae</taxon>
        <taxon>Funariales</taxon>
        <taxon>Funariaceae</taxon>
        <taxon>Physcomitrium</taxon>
    </lineage>
</organism>
<feature type="transmembrane region" description="Helical" evidence="7">
    <location>
        <begin position="645"/>
        <end position="664"/>
    </location>
</feature>
<evidence type="ECO:0000256" key="3">
    <source>
        <dbReference type="ARBA" id="ARBA00023125"/>
    </source>
</evidence>
<comment type="subcellular location">
    <subcellularLocation>
        <location evidence="1">Nucleus</location>
    </subcellularLocation>
</comment>
<evidence type="ECO:0000313" key="10">
    <source>
        <dbReference type="EnsemblPlants" id="Pp3c8_6080V3.1"/>
    </source>
</evidence>
<keyword evidence="7" id="KW-0812">Transmembrane</keyword>
<dbReference type="OrthoDB" id="1931861at2759"/>
<evidence type="ECO:0000256" key="1">
    <source>
        <dbReference type="ARBA" id="ARBA00004123"/>
    </source>
</evidence>
<dbReference type="PANTHER" id="PTHR31744">
    <property type="entry name" value="PROTEIN CUP-SHAPED COTYLEDON 2-RELATED"/>
    <property type="match status" value="1"/>
</dbReference>
<dbReference type="GeneID" id="112285684"/>
<dbReference type="AlphaFoldDB" id="A0A2K1K6B0"/>
<dbReference type="InterPro" id="IPR036093">
    <property type="entry name" value="NAC_dom_sf"/>
</dbReference>
<dbReference type="GO" id="GO:0003677">
    <property type="term" value="F:DNA binding"/>
    <property type="evidence" value="ECO:0007669"/>
    <property type="project" value="UniProtKB-KW"/>
</dbReference>
<feature type="region of interest" description="Disordered" evidence="6">
    <location>
        <begin position="158"/>
        <end position="188"/>
    </location>
</feature>
<dbReference type="RefSeq" id="XP_024382443.1">
    <property type="nucleotide sequence ID" value="XM_024526675.2"/>
</dbReference>
<keyword evidence="5" id="KW-0539">Nucleus</keyword>
<dbReference type="Proteomes" id="UP000006727">
    <property type="component" value="Chromosome 8"/>
</dbReference>
<accession>A0A2K1K6B0</accession>
<evidence type="ECO:0000256" key="2">
    <source>
        <dbReference type="ARBA" id="ARBA00023015"/>
    </source>
</evidence>
<dbReference type="Gramene" id="Pp3c8_6080V3.2">
    <property type="protein sequence ID" value="Pp3c8_6080V3.2"/>
    <property type="gene ID" value="Pp3c8_6080"/>
</dbReference>
<name>A0A2K1K6B0_PHYPA</name>
<evidence type="ECO:0000256" key="4">
    <source>
        <dbReference type="ARBA" id="ARBA00023163"/>
    </source>
</evidence>
<evidence type="ECO:0000256" key="7">
    <source>
        <dbReference type="SAM" id="Phobius"/>
    </source>
</evidence>
<dbReference type="InterPro" id="IPR003441">
    <property type="entry name" value="NAC-dom"/>
</dbReference>
<dbReference type="GO" id="GO:0005634">
    <property type="term" value="C:nucleus"/>
    <property type="evidence" value="ECO:0007669"/>
    <property type="project" value="UniProtKB-SubCell"/>
</dbReference>
<evidence type="ECO:0000313" key="11">
    <source>
        <dbReference type="Proteomes" id="UP000006727"/>
    </source>
</evidence>
<feature type="domain" description="NAC" evidence="8">
    <location>
        <begin position="5"/>
        <end position="154"/>
    </location>
</feature>
<reference evidence="10" key="3">
    <citation type="submission" date="2020-12" db="UniProtKB">
        <authorList>
            <consortium name="EnsemblPlants"/>
        </authorList>
    </citation>
    <scope>IDENTIFICATION</scope>
</reference>
<gene>
    <name evidence="10" type="primary">LOC112285684</name>
    <name evidence="9" type="ORF">PHYPA_011211</name>
</gene>
<dbReference type="EnsemblPlants" id="Pp3c8_6080V3.2">
    <property type="protein sequence ID" value="Pp3c8_6080V3.2"/>
    <property type="gene ID" value="Pp3c8_6080"/>
</dbReference>
<keyword evidence="3" id="KW-0238">DNA-binding</keyword>
<dbReference type="PANTHER" id="PTHR31744:SF210">
    <property type="entry name" value="NAC DOMAIN-CONTAINING PROTEIN 86-LIKE"/>
    <property type="match status" value="1"/>
</dbReference>
<dbReference type="EnsemblPlants" id="Pp3c8_6080V3.1">
    <property type="protein sequence ID" value="Pp3c8_6080V3.1"/>
    <property type="gene ID" value="Pp3c8_6080"/>
</dbReference>
<keyword evidence="4" id="KW-0804">Transcription</keyword>
<evidence type="ECO:0000256" key="6">
    <source>
        <dbReference type="SAM" id="MobiDB-lite"/>
    </source>
</evidence>
<dbReference type="EMBL" id="ABEU02000008">
    <property type="protein sequence ID" value="PNR49315.1"/>
    <property type="molecule type" value="Genomic_DNA"/>
</dbReference>
<reference evidence="9 11" key="2">
    <citation type="journal article" date="2018" name="Plant J.">
        <title>The Physcomitrella patens chromosome-scale assembly reveals moss genome structure and evolution.</title>
        <authorList>
            <person name="Lang D."/>
            <person name="Ullrich K.K."/>
            <person name="Murat F."/>
            <person name="Fuchs J."/>
            <person name="Jenkins J."/>
            <person name="Haas F.B."/>
            <person name="Piednoel M."/>
            <person name="Gundlach H."/>
            <person name="Van Bel M."/>
            <person name="Meyberg R."/>
            <person name="Vives C."/>
            <person name="Morata J."/>
            <person name="Symeonidi A."/>
            <person name="Hiss M."/>
            <person name="Muchero W."/>
            <person name="Kamisugi Y."/>
            <person name="Saleh O."/>
            <person name="Blanc G."/>
            <person name="Decker E.L."/>
            <person name="van Gessel N."/>
            <person name="Grimwood J."/>
            <person name="Hayes R.D."/>
            <person name="Graham S.W."/>
            <person name="Gunter L.E."/>
            <person name="McDaniel S.F."/>
            <person name="Hoernstein S.N.W."/>
            <person name="Larsson A."/>
            <person name="Li F.W."/>
            <person name="Perroud P.F."/>
            <person name="Phillips J."/>
            <person name="Ranjan P."/>
            <person name="Rokshar D.S."/>
            <person name="Rothfels C.J."/>
            <person name="Schneider L."/>
            <person name="Shu S."/>
            <person name="Stevenson D.W."/>
            <person name="Thummler F."/>
            <person name="Tillich M."/>
            <person name="Villarreal Aguilar J.C."/>
            <person name="Widiez T."/>
            <person name="Wong G.K."/>
            <person name="Wymore A."/>
            <person name="Zhang Y."/>
            <person name="Zimmer A.D."/>
            <person name="Quatrano R.S."/>
            <person name="Mayer K.F.X."/>
            <person name="Goodstein D."/>
            <person name="Casacuberta J.M."/>
            <person name="Vandepoele K."/>
            <person name="Reski R."/>
            <person name="Cuming A.C."/>
            <person name="Tuskan G.A."/>
            <person name="Maumus F."/>
            <person name="Salse J."/>
            <person name="Schmutz J."/>
            <person name="Rensing S.A."/>
        </authorList>
    </citation>
    <scope>NUCLEOTIDE SEQUENCE [LARGE SCALE GENOMIC DNA]</scope>
    <source>
        <strain evidence="10 11">cv. Gransden 2004</strain>
    </source>
</reference>
<reference evidence="9 11" key="1">
    <citation type="journal article" date="2008" name="Science">
        <title>The Physcomitrella genome reveals evolutionary insights into the conquest of land by plants.</title>
        <authorList>
            <person name="Rensing S."/>
            <person name="Lang D."/>
            <person name="Zimmer A."/>
            <person name="Terry A."/>
            <person name="Salamov A."/>
            <person name="Shapiro H."/>
            <person name="Nishiyama T."/>
            <person name="Perroud P.-F."/>
            <person name="Lindquist E."/>
            <person name="Kamisugi Y."/>
            <person name="Tanahashi T."/>
            <person name="Sakakibara K."/>
            <person name="Fujita T."/>
            <person name="Oishi K."/>
            <person name="Shin-I T."/>
            <person name="Kuroki Y."/>
            <person name="Toyoda A."/>
            <person name="Suzuki Y."/>
            <person name="Hashimoto A."/>
            <person name="Yamaguchi K."/>
            <person name="Sugano A."/>
            <person name="Kohara Y."/>
            <person name="Fujiyama A."/>
            <person name="Anterola A."/>
            <person name="Aoki S."/>
            <person name="Ashton N."/>
            <person name="Barbazuk W.B."/>
            <person name="Barker E."/>
            <person name="Bennetzen J."/>
            <person name="Bezanilla M."/>
            <person name="Blankenship R."/>
            <person name="Cho S.H."/>
            <person name="Dutcher S."/>
            <person name="Estelle M."/>
            <person name="Fawcett J.A."/>
            <person name="Gundlach H."/>
            <person name="Hanada K."/>
            <person name="Heyl A."/>
            <person name="Hicks K.A."/>
            <person name="Hugh J."/>
            <person name="Lohr M."/>
            <person name="Mayer K."/>
            <person name="Melkozernov A."/>
            <person name="Murata T."/>
            <person name="Nelson D."/>
            <person name="Pils B."/>
            <person name="Prigge M."/>
            <person name="Reiss B."/>
            <person name="Renner T."/>
            <person name="Rombauts S."/>
            <person name="Rushton P."/>
            <person name="Sanderfoot A."/>
            <person name="Schween G."/>
            <person name="Shiu S.-H."/>
            <person name="Stueber K."/>
            <person name="Theodoulou F.L."/>
            <person name="Tu H."/>
            <person name="Van de Peer Y."/>
            <person name="Verrier P.J."/>
            <person name="Waters E."/>
            <person name="Wood A."/>
            <person name="Yang L."/>
            <person name="Cove D."/>
            <person name="Cuming A."/>
            <person name="Hasebe M."/>
            <person name="Lucas S."/>
            <person name="Mishler D.B."/>
            <person name="Reski R."/>
            <person name="Grigoriev I."/>
            <person name="Quatrano R.S."/>
            <person name="Boore J.L."/>
        </authorList>
    </citation>
    <scope>NUCLEOTIDE SEQUENCE [LARGE SCALE GENOMIC DNA]</scope>
    <source>
        <strain evidence="10 11">cv. Gransden 2004</strain>
    </source>
</reference>
<keyword evidence="7" id="KW-1133">Transmembrane helix</keyword>
<proteinExistence type="predicted"/>
<dbReference type="FunFam" id="2.170.150.80:FF:000002">
    <property type="entry name" value="Nac domain-containing protein 86"/>
    <property type="match status" value="1"/>
</dbReference>
<sequence length="679" mass="74673">MAQRLPPGYRFHPTDEELVAYYLKYKINGKQIEMNPIAVVDLYKCEPWDLPVKSGVGGNDQEWYFYSARDKKYPNGARTNRATQRGYWKSTGKDRVVKCAISTGMKKTLVYYTGRAPRGERTDWVMHEYRMEDRVYENLRGPQEPYVLARVFKKSGSGPKNGEQYGAPFIEEPSSPLSGNGGETSEPYEQPAVEYPLPLLKVEPGLSPQLENYGNECESPYFNNMCMQELEDLMFSESFDTDVPRLANGDLDGVSIGSPTSVQDGFRWEDLLPEQPQATTEDDTWKDLVINNVDELLSGNDRFIADGSLGMGTTQHVVHDTDDLLSGPGDYSGDGDFLEIKDLINLEDDIDVSGSNISVGEYEGFDFSASAIQLRPPRIVQWPMQFDPQGETSRRMLLACRPGSQPEQFSSTLSAPRILHTSASSRNLSDFADRAISSTGLHTSAEEGWSNDGDLVTLAREGSGYVPDADFGSNVEGTQSSSSFVDPEDAGIVAPSWGAGGDPVSDYPATSTEFSSNYWETCGSDPVPQAADIKQKASGKLTSGLSSLLTPILPASAAELPSFSNTYVTASDTHVTALTITCSCSENGAKTVQAVMMNYAGGKLHQETMSGTWKPCTEDCKLQNCVHCSQRRASQRQLAKGSRSGFVYVFLLGVVSAIIWFLLLRGSWRIAQHLYNLIL</sequence>
<keyword evidence="11" id="KW-1185">Reference proteome</keyword>
<evidence type="ECO:0000313" key="9">
    <source>
        <dbReference type="EMBL" id="PNR49315.1"/>
    </source>
</evidence>
<dbReference type="Gramene" id="Pp3c8_6080V3.1">
    <property type="protein sequence ID" value="Pp3c8_6080V3.1"/>
    <property type="gene ID" value="Pp3c8_6080"/>
</dbReference>
<dbReference type="PaxDb" id="3218-PP1S8_36V6.1"/>
<dbReference type="GO" id="GO:0006355">
    <property type="term" value="P:regulation of DNA-templated transcription"/>
    <property type="evidence" value="ECO:0007669"/>
    <property type="project" value="InterPro"/>
</dbReference>
<dbReference type="SUPFAM" id="SSF101941">
    <property type="entry name" value="NAC domain"/>
    <property type="match status" value="1"/>
</dbReference>
<keyword evidence="2" id="KW-0805">Transcription regulation</keyword>
<keyword evidence="7" id="KW-0472">Membrane</keyword>
<dbReference type="Gene3D" id="2.170.150.80">
    <property type="entry name" value="NAC domain"/>
    <property type="match status" value="1"/>
</dbReference>
<evidence type="ECO:0000259" key="8">
    <source>
        <dbReference type="PROSITE" id="PS51005"/>
    </source>
</evidence>
<protein>
    <recommendedName>
        <fullName evidence="8">NAC domain-containing protein</fullName>
    </recommendedName>
</protein>
<evidence type="ECO:0000256" key="5">
    <source>
        <dbReference type="ARBA" id="ARBA00023242"/>
    </source>
</evidence>